<feature type="domain" description="GAF" evidence="1">
    <location>
        <begin position="26"/>
        <end position="168"/>
    </location>
</feature>
<dbReference type="Pfam" id="PF01590">
    <property type="entry name" value="GAF"/>
    <property type="match status" value="1"/>
</dbReference>
<gene>
    <name evidence="2" type="ORF">NQT62_06120</name>
</gene>
<dbReference type="RefSeq" id="WP_256763755.1">
    <property type="nucleotide sequence ID" value="NZ_JANIGO010000002.1"/>
</dbReference>
<name>A0ABT1WER2_9BURK</name>
<dbReference type="InterPro" id="IPR003018">
    <property type="entry name" value="GAF"/>
</dbReference>
<evidence type="ECO:0000313" key="3">
    <source>
        <dbReference type="Proteomes" id="UP001204142"/>
    </source>
</evidence>
<accession>A0ABT1WER2</accession>
<dbReference type="Gene3D" id="3.30.70.270">
    <property type="match status" value="1"/>
</dbReference>
<dbReference type="SUPFAM" id="SSF55781">
    <property type="entry name" value="GAF domain-like"/>
    <property type="match status" value="1"/>
</dbReference>
<dbReference type="EMBL" id="JANIGO010000002">
    <property type="protein sequence ID" value="MCQ8896011.1"/>
    <property type="molecule type" value="Genomic_DNA"/>
</dbReference>
<protein>
    <submittedName>
        <fullName evidence="2">GAF domain-containing protein</fullName>
    </submittedName>
</protein>
<dbReference type="PANTHER" id="PTHR43102">
    <property type="entry name" value="SLR1143 PROTEIN"/>
    <property type="match status" value="1"/>
</dbReference>
<dbReference type="Gene3D" id="3.30.450.40">
    <property type="match status" value="1"/>
</dbReference>
<proteinExistence type="predicted"/>
<dbReference type="InterPro" id="IPR029016">
    <property type="entry name" value="GAF-like_dom_sf"/>
</dbReference>
<evidence type="ECO:0000259" key="1">
    <source>
        <dbReference type="SMART" id="SM00065"/>
    </source>
</evidence>
<sequence length="331" mass="36395">MKRPGIPDNEGSRTLALQQLGIMYTPSEARFDRITRLAMRHFNVPTALVSIVYKELQWFKSNQGLNACTTGREVSFCGHAILQDEPFIVTNALTDPRFADNPLVTNEPRIRFYAGQAIRDPHNVVLGTLCLIDYAPREFSAANVQDLCDFAKLVEAELAMGPGSSVVQALIEGLTEDQRIALIDPQIGSWNLRGIEAVLNQEFKAAGEDDHPISLIAIRLSDFDSLCARFGADRLLDFRKHVAAMVRDEIPASASLAVLSPSLLLAVCPRVPETDVRKLIAKISAKCRSLPAESLGVKTLIECRLAGLTVTGVSDLAKKPTFWIESLQKEI</sequence>
<reference evidence="2 3" key="1">
    <citation type="submission" date="2022-07" db="EMBL/GenBank/DDBJ databases">
        <authorList>
            <person name="Xamxidin M."/>
            <person name="Wu M."/>
        </authorList>
    </citation>
    <scope>NUCLEOTIDE SEQUENCE [LARGE SCALE GENOMIC DNA]</scope>
    <source>
        <strain evidence="2 3">NBRC 111650</strain>
    </source>
</reference>
<evidence type="ECO:0000313" key="2">
    <source>
        <dbReference type="EMBL" id="MCQ8896011.1"/>
    </source>
</evidence>
<dbReference type="Proteomes" id="UP001204142">
    <property type="component" value="Unassembled WGS sequence"/>
</dbReference>
<keyword evidence="3" id="KW-1185">Reference proteome</keyword>
<comment type="caution">
    <text evidence="2">The sequence shown here is derived from an EMBL/GenBank/DDBJ whole genome shotgun (WGS) entry which is preliminary data.</text>
</comment>
<organism evidence="2 3">
    <name type="scientific">Limnobacter humi</name>
    <dbReference type="NCBI Taxonomy" id="1778671"/>
    <lineage>
        <taxon>Bacteria</taxon>
        <taxon>Pseudomonadati</taxon>
        <taxon>Pseudomonadota</taxon>
        <taxon>Betaproteobacteria</taxon>
        <taxon>Burkholderiales</taxon>
        <taxon>Burkholderiaceae</taxon>
        <taxon>Limnobacter</taxon>
    </lineage>
</organism>
<dbReference type="SMART" id="SM00065">
    <property type="entry name" value="GAF"/>
    <property type="match status" value="1"/>
</dbReference>
<dbReference type="PANTHER" id="PTHR43102:SF2">
    <property type="entry name" value="GAF DOMAIN-CONTAINING PROTEIN"/>
    <property type="match status" value="1"/>
</dbReference>
<dbReference type="InterPro" id="IPR043128">
    <property type="entry name" value="Rev_trsase/Diguanyl_cyclase"/>
</dbReference>